<organism evidence="11 12">
    <name type="scientific">Salirhabdus euzebyi</name>
    <dbReference type="NCBI Taxonomy" id="394506"/>
    <lineage>
        <taxon>Bacteria</taxon>
        <taxon>Bacillati</taxon>
        <taxon>Bacillota</taxon>
        <taxon>Bacilli</taxon>
        <taxon>Bacillales</taxon>
        <taxon>Bacillaceae</taxon>
        <taxon>Salirhabdus</taxon>
    </lineage>
</organism>
<dbReference type="Proteomes" id="UP000581688">
    <property type="component" value="Unassembled WGS sequence"/>
</dbReference>
<evidence type="ECO:0000256" key="3">
    <source>
        <dbReference type="ARBA" id="ARBA00022692"/>
    </source>
</evidence>
<keyword evidence="12" id="KW-1185">Reference proteome</keyword>
<feature type="domain" description="TcaA protein NTF2-like" evidence="9">
    <location>
        <begin position="495"/>
        <end position="605"/>
    </location>
</feature>
<evidence type="ECO:0000313" key="11">
    <source>
        <dbReference type="EMBL" id="MBB6454104.1"/>
    </source>
</evidence>
<dbReference type="GO" id="GO:0005886">
    <property type="term" value="C:plasma membrane"/>
    <property type="evidence" value="ECO:0007669"/>
    <property type="project" value="UniProtKB-SubCell"/>
</dbReference>
<evidence type="ECO:0000259" key="8">
    <source>
        <dbReference type="Pfam" id="PF22813"/>
    </source>
</evidence>
<protein>
    <submittedName>
        <fullName evidence="11">Putative membrane protein YvbJ</fullName>
    </submittedName>
</protein>
<evidence type="ECO:0000256" key="5">
    <source>
        <dbReference type="ARBA" id="ARBA00023136"/>
    </source>
</evidence>
<feature type="transmembrane region" description="Helical" evidence="6">
    <location>
        <begin position="52"/>
        <end position="71"/>
    </location>
</feature>
<dbReference type="PANTHER" id="PTHR40038:SF1">
    <property type="entry name" value="MEMBRANE-ASSOCIATED PROTEIN TCAA"/>
    <property type="match status" value="1"/>
</dbReference>
<comment type="subcellular location">
    <subcellularLocation>
        <location evidence="1">Cell membrane</location>
        <topology evidence="1">Single-pass membrane protein</topology>
    </subcellularLocation>
</comment>
<dbReference type="PANTHER" id="PTHR40038">
    <property type="entry name" value="MEMBRANE-ASSOCIATED PROTEIN TCAA"/>
    <property type="match status" value="1"/>
</dbReference>
<keyword evidence="2" id="KW-1003">Cell membrane</keyword>
<dbReference type="Pfam" id="PF13240">
    <property type="entry name" value="Zn_Ribbon_1"/>
    <property type="match status" value="1"/>
</dbReference>
<dbReference type="InterPro" id="IPR054528">
    <property type="entry name" value="TcaA_5th"/>
</dbReference>
<dbReference type="Pfam" id="PF22820">
    <property type="entry name" value="TcaA_3rd_4th"/>
    <property type="match status" value="1"/>
</dbReference>
<accession>A0A841Q6X9</accession>
<keyword evidence="3 6" id="KW-0812">Transmembrane</keyword>
<feature type="domain" description="Zinc-ribbon" evidence="7">
    <location>
        <begin position="2"/>
        <end position="22"/>
    </location>
</feature>
<dbReference type="InterPro" id="IPR054530">
    <property type="entry name" value="TcaA_4th"/>
</dbReference>
<evidence type="ECO:0000313" key="12">
    <source>
        <dbReference type="Proteomes" id="UP000581688"/>
    </source>
</evidence>
<dbReference type="AlphaFoldDB" id="A0A841Q6X9"/>
<evidence type="ECO:0000256" key="4">
    <source>
        <dbReference type="ARBA" id="ARBA00022989"/>
    </source>
</evidence>
<dbReference type="EMBL" id="JACHGH010000007">
    <property type="protein sequence ID" value="MBB6454104.1"/>
    <property type="molecule type" value="Genomic_DNA"/>
</dbReference>
<dbReference type="InterPro" id="IPR026870">
    <property type="entry name" value="Zinc_ribbon_dom"/>
</dbReference>
<dbReference type="RefSeq" id="WP_174496795.1">
    <property type="nucleotide sequence ID" value="NZ_CADDWK010000009.1"/>
</dbReference>
<dbReference type="InterPro" id="IPR054529">
    <property type="entry name" value="TcaA_2nd"/>
</dbReference>
<feature type="domain" description="TcaA 4th" evidence="10">
    <location>
        <begin position="259"/>
        <end position="327"/>
    </location>
</feature>
<comment type="caution">
    <text evidence="11">The sequence shown here is derived from an EMBL/GenBank/DDBJ whole genome shotgun (WGS) entry which is preliminary data.</text>
</comment>
<evidence type="ECO:0000256" key="6">
    <source>
        <dbReference type="SAM" id="Phobius"/>
    </source>
</evidence>
<evidence type="ECO:0000259" key="9">
    <source>
        <dbReference type="Pfam" id="PF22819"/>
    </source>
</evidence>
<evidence type="ECO:0000259" key="7">
    <source>
        <dbReference type="Pfam" id="PF13240"/>
    </source>
</evidence>
<evidence type="ECO:0000256" key="1">
    <source>
        <dbReference type="ARBA" id="ARBA00004162"/>
    </source>
</evidence>
<gene>
    <name evidence="11" type="ORF">HNQ94_002555</name>
</gene>
<evidence type="ECO:0000256" key="2">
    <source>
        <dbReference type="ARBA" id="ARBA00022475"/>
    </source>
</evidence>
<keyword evidence="4 6" id="KW-1133">Transmembrane helix</keyword>
<dbReference type="Pfam" id="PF22819">
    <property type="entry name" value="TcaA_5th"/>
    <property type="match status" value="1"/>
</dbReference>
<reference evidence="11 12" key="1">
    <citation type="submission" date="2020-08" db="EMBL/GenBank/DDBJ databases">
        <title>Genomic Encyclopedia of Type Strains, Phase IV (KMG-IV): sequencing the most valuable type-strain genomes for metagenomic binning, comparative biology and taxonomic classification.</title>
        <authorList>
            <person name="Goeker M."/>
        </authorList>
    </citation>
    <scope>NUCLEOTIDE SEQUENCE [LARGE SCALE GENOMIC DNA]</scope>
    <source>
        <strain evidence="11 12">DSM 19612</strain>
    </source>
</reference>
<sequence length="606" mass="69051">MFCTSCGQEVKKDAKFCTVCGSNIIKKQEMVIHKENRSSKNQKRKWTKKQKIGITSLLGALVFIIAAYFLIDYFTDKDRTIDAFEEAVRNKNLGEMVSILNSSDEKFVIKEETVQPFLDWLSENPDNAVDIVSSLQTQATALDQKGEVTAIGEVQELIQNNVIALKKDGKFLGLFDQYQLEVNPVYMDLSSSYGGTTFFLGDQELGTLQSDGDTVRSGPLLPGYYTFIAKLTSDFVELEKEETLEVTGTQDNYFSFSLDAEEVYVTTDLGALDVEAELLVNNQPVKWNLNSGNNAFGPVLTDGSMHMSIKVMFPWGEVTTEELVLDNNRIHFNILEQSQLKEDVVELSEMGLTRYLEVKANHSVNGLNQVTKDGEESILDIIQADNNNTSWVQSKPIGFEIFPASYNISLQNGQWNLYSLVRLTEEVQYSDYVEEVDTLYNMYFLFNESEQEWKLEYMDLSNSFIFDSPEKYDFSSAKTYENANYEKLSNDELSQLVERDYSNYLYSLVDAINQNNFSIVEDTLKDGSGLYLSQRDLVENLNDKGITEEVIEYKVNNITHDGNVIKIETYEKIKIFYADGSNETLEYDWIYTAEIIDNGLKFTSIE</sequence>
<dbReference type="Pfam" id="PF22813">
    <property type="entry name" value="TcaA_2nd"/>
    <property type="match status" value="1"/>
</dbReference>
<evidence type="ECO:0000259" key="10">
    <source>
        <dbReference type="Pfam" id="PF22820"/>
    </source>
</evidence>
<feature type="domain" description="TcaA second" evidence="8">
    <location>
        <begin position="77"/>
        <end position="182"/>
    </location>
</feature>
<proteinExistence type="predicted"/>
<name>A0A841Q6X9_9BACI</name>
<keyword evidence="5 6" id="KW-0472">Membrane</keyword>